<evidence type="ECO:0000313" key="1">
    <source>
        <dbReference type="EMBL" id="GGD81888.1"/>
    </source>
</evidence>
<reference evidence="1" key="2">
    <citation type="submission" date="2020-09" db="EMBL/GenBank/DDBJ databases">
        <authorList>
            <person name="Sun Q."/>
            <person name="Zhou Y."/>
        </authorList>
    </citation>
    <scope>NUCLEOTIDE SEQUENCE</scope>
    <source>
        <strain evidence="1">CGMCC 1.15360</strain>
    </source>
</reference>
<dbReference type="EMBL" id="BMIP01000011">
    <property type="protein sequence ID" value="GGD81888.1"/>
    <property type="molecule type" value="Genomic_DNA"/>
</dbReference>
<comment type="caution">
    <text evidence="1">The sequence shown here is derived from an EMBL/GenBank/DDBJ whole genome shotgun (WGS) entry which is preliminary data.</text>
</comment>
<reference evidence="1" key="1">
    <citation type="journal article" date="2014" name="Int. J. Syst. Evol. Microbiol.">
        <title>Complete genome sequence of Corynebacterium casei LMG S-19264T (=DSM 44701T), isolated from a smear-ripened cheese.</title>
        <authorList>
            <consortium name="US DOE Joint Genome Institute (JGI-PGF)"/>
            <person name="Walter F."/>
            <person name="Albersmeier A."/>
            <person name="Kalinowski J."/>
            <person name="Ruckert C."/>
        </authorList>
    </citation>
    <scope>NUCLEOTIDE SEQUENCE</scope>
    <source>
        <strain evidence="1">CGMCC 1.15360</strain>
    </source>
</reference>
<sequence length="50" mass="5381">MSHQLLAAKFWDAGWRARVLHEKGCRDGGPPGTLPHVTEATGGYSSFGKV</sequence>
<protein>
    <submittedName>
        <fullName evidence="1">Uncharacterized protein</fullName>
    </submittedName>
</protein>
<name>A0A916Z8T8_9SPHN</name>
<gene>
    <name evidence="1" type="ORF">GCM10010990_34790</name>
</gene>
<proteinExistence type="predicted"/>
<organism evidence="1 2">
    <name type="scientific">Croceicoccus mobilis</name>
    <dbReference type="NCBI Taxonomy" id="1703339"/>
    <lineage>
        <taxon>Bacteria</taxon>
        <taxon>Pseudomonadati</taxon>
        <taxon>Pseudomonadota</taxon>
        <taxon>Alphaproteobacteria</taxon>
        <taxon>Sphingomonadales</taxon>
        <taxon>Erythrobacteraceae</taxon>
        <taxon>Croceicoccus</taxon>
    </lineage>
</organism>
<dbReference type="Proteomes" id="UP000612349">
    <property type="component" value="Unassembled WGS sequence"/>
</dbReference>
<evidence type="ECO:0000313" key="2">
    <source>
        <dbReference type="Proteomes" id="UP000612349"/>
    </source>
</evidence>
<dbReference type="AlphaFoldDB" id="A0A916Z8T8"/>
<keyword evidence="2" id="KW-1185">Reference proteome</keyword>
<accession>A0A916Z8T8</accession>